<feature type="region of interest" description="Disordered" evidence="1">
    <location>
        <begin position="24"/>
        <end position="44"/>
    </location>
</feature>
<feature type="region of interest" description="Disordered" evidence="1">
    <location>
        <begin position="66"/>
        <end position="99"/>
    </location>
</feature>
<keyword evidence="3" id="KW-1185">Reference proteome</keyword>
<dbReference type="Proteomes" id="UP001153269">
    <property type="component" value="Unassembled WGS sequence"/>
</dbReference>
<evidence type="ECO:0000313" key="3">
    <source>
        <dbReference type="Proteomes" id="UP001153269"/>
    </source>
</evidence>
<feature type="compositionally biased region" description="Basic residues" evidence="1">
    <location>
        <begin position="89"/>
        <end position="99"/>
    </location>
</feature>
<sequence length="99" mass="11084">MWRRSRPSGLHCLRADKIPHAKIRKPTREQECTEEDSGVGSEQAKPALMGRRIFSALKAEACVGAWPDREAGGPRLRKKRDANGVGQTVRKKAKQRHGK</sequence>
<proteinExistence type="predicted"/>
<organism evidence="2 3">
    <name type="scientific">Pleuronectes platessa</name>
    <name type="common">European plaice</name>
    <dbReference type="NCBI Taxonomy" id="8262"/>
    <lineage>
        <taxon>Eukaryota</taxon>
        <taxon>Metazoa</taxon>
        <taxon>Chordata</taxon>
        <taxon>Craniata</taxon>
        <taxon>Vertebrata</taxon>
        <taxon>Euteleostomi</taxon>
        <taxon>Actinopterygii</taxon>
        <taxon>Neopterygii</taxon>
        <taxon>Teleostei</taxon>
        <taxon>Neoteleostei</taxon>
        <taxon>Acanthomorphata</taxon>
        <taxon>Carangaria</taxon>
        <taxon>Pleuronectiformes</taxon>
        <taxon>Pleuronectoidei</taxon>
        <taxon>Pleuronectidae</taxon>
        <taxon>Pleuronectes</taxon>
    </lineage>
</organism>
<protein>
    <submittedName>
        <fullName evidence="2">Uncharacterized protein</fullName>
    </submittedName>
</protein>
<evidence type="ECO:0000313" key="2">
    <source>
        <dbReference type="EMBL" id="CAB1435371.1"/>
    </source>
</evidence>
<gene>
    <name evidence="2" type="ORF">PLEPLA_LOCUS23453</name>
</gene>
<comment type="caution">
    <text evidence="2">The sequence shown here is derived from an EMBL/GenBank/DDBJ whole genome shotgun (WGS) entry which is preliminary data.</text>
</comment>
<dbReference type="EMBL" id="CADEAL010001768">
    <property type="protein sequence ID" value="CAB1435371.1"/>
    <property type="molecule type" value="Genomic_DNA"/>
</dbReference>
<reference evidence="2" key="1">
    <citation type="submission" date="2020-03" db="EMBL/GenBank/DDBJ databases">
        <authorList>
            <person name="Weist P."/>
        </authorList>
    </citation>
    <scope>NUCLEOTIDE SEQUENCE</scope>
</reference>
<dbReference type="AlphaFoldDB" id="A0A9N7YKY3"/>
<evidence type="ECO:0000256" key="1">
    <source>
        <dbReference type="SAM" id="MobiDB-lite"/>
    </source>
</evidence>
<accession>A0A9N7YKY3</accession>
<name>A0A9N7YKY3_PLEPL</name>